<reference evidence="2 3" key="1">
    <citation type="submission" date="2024-08" db="EMBL/GenBank/DDBJ databases">
        <title>Whole-genome sequencing of halo(alkali)philic microorganisms from hypersaline lakes.</title>
        <authorList>
            <person name="Sorokin D.Y."/>
            <person name="Merkel A.Y."/>
            <person name="Messina E."/>
            <person name="Yakimov M."/>
        </authorList>
    </citation>
    <scope>NUCLEOTIDE SEQUENCE [LARGE SCALE GENOMIC DNA]</scope>
    <source>
        <strain evidence="2 3">AB-hyl4</strain>
    </source>
</reference>
<dbReference type="RefSeq" id="WP_425345464.1">
    <property type="nucleotide sequence ID" value="NZ_JBGUBD010000005.1"/>
</dbReference>
<keyword evidence="3" id="KW-1185">Reference proteome</keyword>
<organism evidence="2 3">
    <name type="scientific">Natronomicrosphaera hydrolytica</name>
    <dbReference type="NCBI Taxonomy" id="3242702"/>
    <lineage>
        <taxon>Bacteria</taxon>
        <taxon>Pseudomonadati</taxon>
        <taxon>Planctomycetota</taxon>
        <taxon>Phycisphaerae</taxon>
        <taxon>Phycisphaerales</taxon>
        <taxon>Phycisphaeraceae</taxon>
        <taxon>Natronomicrosphaera</taxon>
    </lineage>
</organism>
<comment type="caution">
    <text evidence="2">The sequence shown here is derived from an EMBL/GenBank/DDBJ whole genome shotgun (WGS) entry which is preliminary data.</text>
</comment>
<feature type="transmembrane region" description="Helical" evidence="1">
    <location>
        <begin position="36"/>
        <end position="60"/>
    </location>
</feature>
<feature type="transmembrane region" description="Helical" evidence="1">
    <location>
        <begin position="6"/>
        <end position="24"/>
    </location>
</feature>
<sequence>MTNLELFGGPIMVGVMAAIMLCLFNQRVNFYHLCAVIAMAIWWELFLPILIVLFVAFLIVGGFVSQLPEREDADANRGKH</sequence>
<gene>
    <name evidence="2" type="ORF">ACERK3_09540</name>
</gene>
<evidence type="ECO:0000313" key="3">
    <source>
        <dbReference type="Proteomes" id="UP001575105"/>
    </source>
</evidence>
<keyword evidence="1" id="KW-1133">Transmembrane helix</keyword>
<keyword evidence="1" id="KW-0812">Transmembrane</keyword>
<name>A0ABV4U8D0_9BACT</name>
<keyword evidence="1" id="KW-0472">Membrane</keyword>
<dbReference type="Proteomes" id="UP001575105">
    <property type="component" value="Unassembled WGS sequence"/>
</dbReference>
<accession>A0ABV4U8D0</accession>
<dbReference type="EMBL" id="JBGUBD010000005">
    <property type="protein sequence ID" value="MFA9478538.1"/>
    <property type="molecule type" value="Genomic_DNA"/>
</dbReference>
<evidence type="ECO:0000256" key="1">
    <source>
        <dbReference type="SAM" id="Phobius"/>
    </source>
</evidence>
<protein>
    <submittedName>
        <fullName evidence="2">Uncharacterized protein</fullName>
    </submittedName>
</protein>
<evidence type="ECO:0000313" key="2">
    <source>
        <dbReference type="EMBL" id="MFA9478538.1"/>
    </source>
</evidence>
<proteinExistence type="predicted"/>